<dbReference type="STRING" id="1618994.UX57_C0014G0022"/>
<protein>
    <submittedName>
        <fullName evidence="1">Uncharacterized protein</fullName>
    </submittedName>
</protein>
<sequence>MAKRRFQTKYDVAEDSRLLGDELDYKSEMTPDHWSYDDEEDYCDWTSSPFDFWEQQIAEARHFIWWVSESIDQLIKWETIEVLSGLHDQVSRLFREWEGMIDNEGVWTLVWIELMLRSTLQLRGGCSNTMLEASYKEMKIERRLQHLDELKPPIRAKLTSKKNELPDGVIMDPRDDRTSWKRGLVRTRFGIMRVKDACELDMAEHLFDRCNQWGYFEHLPRIRVRKAWMVRNGRKRRTWSSPSAKMSWQEMDFFLSEASRREDREDLEAKVSRIVSCCERIMPGMTPQEASDYDIEYWDDYRVRSYESDIFPEPEETADIPEHILRCFSSRDVTGHVRFR</sequence>
<evidence type="ECO:0000313" key="2">
    <source>
        <dbReference type="Proteomes" id="UP000034795"/>
    </source>
</evidence>
<name>A0A0G1Q6X0_9BACT</name>
<dbReference type="AlphaFoldDB" id="A0A0G1Q6X0"/>
<evidence type="ECO:0000313" key="1">
    <source>
        <dbReference type="EMBL" id="KKU40577.1"/>
    </source>
</evidence>
<dbReference type="EMBL" id="LCMS01000014">
    <property type="protein sequence ID" value="KKU40577.1"/>
    <property type="molecule type" value="Genomic_DNA"/>
</dbReference>
<organism evidence="1 2">
    <name type="scientific">Candidatus Uhrbacteria bacterium GW2011_GWE2_46_68</name>
    <dbReference type="NCBI Taxonomy" id="1618994"/>
    <lineage>
        <taxon>Bacteria</taxon>
        <taxon>Candidatus Uhriibacteriota</taxon>
    </lineage>
</organism>
<dbReference type="Proteomes" id="UP000034795">
    <property type="component" value="Unassembled WGS sequence"/>
</dbReference>
<accession>A0A0G1Q6X0</accession>
<comment type="caution">
    <text evidence="1">The sequence shown here is derived from an EMBL/GenBank/DDBJ whole genome shotgun (WGS) entry which is preliminary data.</text>
</comment>
<proteinExistence type="predicted"/>
<reference evidence="1 2" key="1">
    <citation type="journal article" date="2015" name="Nature">
        <title>rRNA introns, odd ribosomes, and small enigmatic genomes across a large radiation of phyla.</title>
        <authorList>
            <person name="Brown C.T."/>
            <person name="Hug L.A."/>
            <person name="Thomas B.C."/>
            <person name="Sharon I."/>
            <person name="Castelle C.J."/>
            <person name="Singh A."/>
            <person name="Wilkins M.J."/>
            <person name="Williams K.H."/>
            <person name="Banfield J.F."/>
        </authorList>
    </citation>
    <scope>NUCLEOTIDE SEQUENCE [LARGE SCALE GENOMIC DNA]</scope>
</reference>
<gene>
    <name evidence="1" type="ORF">UX57_C0014G0022</name>
</gene>